<keyword evidence="1" id="KW-0732">Signal</keyword>
<dbReference type="OrthoDB" id="5425539at2759"/>
<evidence type="ECO:0000256" key="1">
    <source>
        <dbReference type="SAM" id="SignalP"/>
    </source>
</evidence>
<keyword evidence="3" id="KW-1185">Reference proteome</keyword>
<comment type="caution">
    <text evidence="2">The sequence shown here is derived from an EMBL/GenBank/DDBJ whole genome shotgun (WGS) entry which is preliminary data.</text>
</comment>
<protein>
    <submittedName>
        <fullName evidence="2">Uncharacterized protein</fullName>
    </submittedName>
</protein>
<dbReference type="EMBL" id="CAJVPG010000122">
    <property type="protein sequence ID" value="CAG8357168.1"/>
    <property type="molecule type" value="Genomic_DNA"/>
</dbReference>
<sequence length="51" mass="5963">MPTSVRHLRLLWVSRTVALLSWPAHRIWWSPLAKSLTILPFHSRQSICLSL</sequence>
<evidence type="ECO:0000313" key="2">
    <source>
        <dbReference type="EMBL" id="CAG8357168.1"/>
    </source>
</evidence>
<reference evidence="2" key="1">
    <citation type="submission" date="2021-07" db="EMBL/GenBank/DDBJ databases">
        <authorList>
            <person name="Branca A.L. A."/>
        </authorList>
    </citation>
    <scope>NUCLEOTIDE SEQUENCE</scope>
</reference>
<evidence type="ECO:0000313" key="3">
    <source>
        <dbReference type="Proteomes" id="UP001152649"/>
    </source>
</evidence>
<name>A0A9W4IWU3_9EURO</name>
<proteinExistence type="predicted"/>
<dbReference type="AlphaFoldDB" id="A0A9W4IWU3"/>
<accession>A0A9W4IWU3</accession>
<organism evidence="2 3">
    <name type="scientific">Penicillium salamii</name>
    <dbReference type="NCBI Taxonomy" id="1612424"/>
    <lineage>
        <taxon>Eukaryota</taxon>
        <taxon>Fungi</taxon>
        <taxon>Dikarya</taxon>
        <taxon>Ascomycota</taxon>
        <taxon>Pezizomycotina</taxon>
        <taxon>Eurotiomycetes</taxon>
        <taxon>Eurotiomycetidae</taxon>
        <taxon>Eurotiales</taxon>
        <taxon>Aspergillaceae</taxon>
        <taxon>Penicillium</taxon>
    </lineage>
</organism>
<feature type="chain" id="PRO_5040988116" evidence="1">
    <location>
        <begin position="19"/>
        <end position="51"/>
    </location>
</feature>
<gene>
    <name evidence="2" type="ORF">PSALAMII_LOCUS3476</name>
</gene>
<dbReference type="Proteomes" id="UP001152649">
    <property type="component" value="Unassembled WGS sequence"/>
</dbReference>
<feature type="signal peptide" evidence="1">
    <location>
        <begin position="1"/>
        <end position="18"/>
    </location>
</feature>